<dbReference type="AlphaFoldDB" id="A0A836CMR3"/>
<feature type="domain" description="Bicarbonate transporter-like transmembrane" evidence="2">
    <location>
        <begin position="6"/>
        <end position="156"/>
    </location>
</feature>
<comment type="caution">
    <text evidence="3">The sequence shown here is derived from an EMBL/GenBank/DDBJ whole genome shotgun (WGS) entry which is preliminary data.</text>
</comment>
<accession>A0A836CMR3</accession>
<keyword evidence="4" id="KW-1185">Reference proteome</keyword>
<evidence type="ECO:0000259" key="2">
    <source>
        <dbReference type="Pfam" id="PF00955"/>
    </source>
</evidence>
<keyword evidence="1" id="KW-0472">Membrane</keyword>
<dbReference type="Proteomes" id="UP000664859">
    <property type="component" value="Unassembled WGS sequence"/>
</dbReference>
<organism evidence="3 4">
    <name type="scientific">Tribonema minus</name>
    <dbReference type="NCBI Taxonomy" id="303371"/>
    <lineage>
        <taxon>Eukaryota</taxon>
        <taxon>Sar</taxon>
        <taxon>Stramenopiles</taxon>
        <taxon>Ochrophyta</taxon>
        <taxon>PX clade</taxon>
        <taxon>Xanthophyceae</taxon>
        <taxon>Tribonematales</taxon>
        <taxon>Tribonemataceae</taxon>
        <taxon>Tribonema</taxon>
    </lineage>
</organism>
<gene>
    <name evidence="3" type="ORF">JKP88DRAFT_242861</name>
</gene>
<evidence type="ECO:0000256" key="1">
    <source>
        <dbReference type="SAM" id="Phobius"/>
    </source>
</evidence>
<dbReference type="EMBL" id="JAFCMP010000024">
    <property type="protein sequence ID" value="KAG5190973.1"/>
    <property type="molecule type" value="Genomic_DNA"/>
</dbReference>
<evidence type="ECO:0000313" key="3">
    <source>
        <dbReference type="EMBL" id="KAG5190973.1"/>
    </source>
</evidence>
<protein>
    <recommendedName>
        <fullName evidence="2">Bicarbonate transporter-like transmembrane domain-containing protein</fullName>
    </recommendedName>
</protein>
<dbReference type="Pfam" id="PF00955">
    <property type="entry name" value="HCO3_cotransp"/>
    <property type="match status" value="1"/>
</dbReference>
<reference evidence="3" key="1">
    <citation type="submission" date="2021-02" db="EMBL/GenBank/DDBJ databases">
        <title>First Annotated Genome of the Yellow-green Alga Tribonema minus.</title>
        <authorList>
            <person name="Mahan K.M."/>
        </authorList>
    </citation>
    <scope>NUCLEOTIDE SEQUENCE</scope>
    <source>
        <strain evidence="3">UTEX B ZZ1240</strain>
    </source>
</reference>
<feature type="transmembrane region" description="Helical" evidence="1">
    <location>
        <begin position="80"/>
        <end position="108"/>
    </location>
</feature>
<name>A0A836CMR3_9STRA</name>
<keyword evidence="1" id="KW-0812">Transmembrane</keyword>
<proteinExistence type="predicted"/>
<dbReference type="GO" id="GO:0016020">
    <property type="term" value="C:membrane"/>
    <property type="evidence" value="ECO:0007669"/>
    <property type="project" value="InterPro"/>
</dbReference>
<dbReference type="GO" id="GO:0006820">
    <property type="term" value="P:monoatomic anion transport"/>
    <property type="evidence" value="ECO:0007669"/>
    <property type="project" value="InterPro"/>
</dbReference>
<feature type="transmembrane region" description="Helical" evidence="1">
    <location>
        <begin position="51"/>
        <end position="68"/>
    </location>
</feature>
<keyword evidence="1" id="KW-1133">Transmembrane helix</keyword>
<evidence type="ECO:0000313" key="4">
    <source>
        <dbReference type="Proteomes" id="UP000664859"/>
    </source>
</evidence>
<sequence>MRLAKNAREHELQKRLGLRLHMAAVSARDAGRSALGLPCCRNAALARAHALCSRLMSGALTAAAMAAVTETRVSGSAMPATFGAAILLLRGALAHMLLAVLMCLLLYLGAVSGMARGLQVIQMAACVAPLVADAVQRARVPWVTNIKVAETHVFTGLWRFRRWSL</sequence>
<dbReference type="InterPro" id="IPR011531">
    <property type="entry name" value="HCO3_transpt-like_TM_dom"/>
</dbReference>